<keyword evidence="11" id="KW-0812">Transmembrane</keyword>
<proteinExistence type="inferred from homology"/>
<dbReference type="InterPro" id="IPR012338">
    <property type="entry name" value="Beta-lactam/transpept-like"/>
</dbReference>
<dbReference type="PANTHER" id="PTHR21581">
    <property type="entry name" value="D-ALANYL-D-ALANINE CARBOXYPEPTIDASE"/>
    <property type="match status" value="1"/>
</dbReference>
<gene>
    <name evidence="13" type="primary">dacC</name>
    <name evidence="13" type="ORF">Pflav_044870</name>
</gene>
<accession>A0A6F8XWA9</accession>
<keyword evidence="3" id="KW-0378">Hydrolase</keyword>
<dbReference type="PRINTS" id="PR00725">
    <property type="entry name" value="DADACBPTASE1"/>
</dbReference>
<dbReference type="GO" id="GO:0071555">
    <property type="term" value="P:cell wall organization"/>
    <property type="evidence" value="ECO:0007669"/>
    <property type="project" value="UniProtKB-KW"/>
</dbReference>
<feature type="region of interest" description="Disordered" evidence="10">
    <location>
        <begin position="8"/>
        <end position="28"/>
    </location>
</feature>
<dbReference type="AlphaFoldDB" id="A0A6F8XWA9"/>
<keyword evidence="13" id="KW-0121">Carboxypeptidase</keyword>
<evidence type="ECO:0000313" key="14">
    <source>
        <dbReference type="Proteomes" id="UP000502508"/>
    </source>
</evidence>
<evidence type="ECO:0000256" key="8">
    <source>
        <dbReference type="PIRSR" id="PIRSR618044-2"/>
    </source>
</evidence>
<feature type="binding site" evidence="8">
    <location>
        <position position="247"/>
    </location>
    <ligand>
        <name>substrate</name>
    </ligand>
</feature>
<evidence type="ECO:0000256" key="3">
    <source>
        <dbReference type="ARBA" id="ARBA00022801"/>
    </source>
</evidence>
<evidence type="ECO:0000256" key="1">
    <source>
        <dbReference type="ARBA" id="ARBA00007164"/>
    </source>
</evidence>
<protein>
    <submittedName>
        <fullName evidence="13">D-alanyl-D-alanine carboxypeptidase</fullName>
    </submittedName>
</protein>
<dbReference type="GO" id="GO:0008360">
    <property type="term" value="P:regulation of cell shape"/>
    <property type="evidence" value="ECO:0007669"/>
    <property type="project" value="UniProtKB-KW"/>
</dbReference>
<feature type="transmembrane region" description="Helical" evidence="11">
    <location>
        <begin position="341"/>
        <end position="360"/>
    </location>
</feature>
<dbReference type="Proteomes" id="UP000502508">
    <property type="component" value="Chromosome"/>
</dbReference>
<dbReference type="PANTHER" id="PTHR21581:SF33">
    <property type="entry name" value="D-ALANYL-D-ALANINE CARBOXYPEPTIDASE DACB"/>
    <property type="match status" value="1"/>
</dbReference>
<reference evidence="13 14" key="2">
    <citation type="submission" date="2020-03" db="EMBL/GenBank/DDBJ databases">
        <authorList>
            <person name="Ichikawa N."/>
            <person name="Kimura A."/>
            <person name="Kitahashi Y."/>
            <person name="Uohara A."/>
        </authorList>
    </citation>
    <scope>NUCLEOTIDE SEQUENCE [LARGE SCALE GENOMIC DNA]</scope>
    <source>
        <strain evidence="13 14">NBRC 107702</strain>
    </source>
</reference>
<feature type="active site" evidence="7">
    <location>
        <position position="137"/>
    </location>
</feature>
<evidence type="ECO:0000256" key="6">
    <source>
        <dbReference type="ARBA" id="ARBA00023316"/>
    </source>
</evidence>
<dbReference type="EMBL" id="AP022870">
    <property type="protein sequence ID" value="BCB78077.1"/>
    <property type="molecule type" value="Genomic_DNA"/>
</dbReference>
<feature type="region of interest" description="Disordered" evidence="10">
    <location>
        <begin position="311"/>
        <end position="331"/>
    </location>
</feature>
<feature type="active site" description="Proton acceptor" evidence="7">
    <location>
        <position position="83"/>
    </location>
</feature>
<evidence type="ECO:0000256" key="4">
    <source>
        <dbReference type="ARBA" id="ARBA00022960"/>
    </source>
</evidence>
<dbReference type="KEGG" id="pfla:Pflav_044870"/>
<evidence type="ECO:0000256" key="5">
    <source>
        <dbReference type="ARBA" id="ARBA00022984"/>
    </source>
</evidence>
<reference evidence="13 14" key="1">
    <citation type="submission" date="2020-03" db="EMBL/GenBank/DDBJ databases">
        <title>Whole genome shotgun sequence of Phytohabitans flavus NBRC 107702.</title>
        <authorList>
            <person name="Komaki H."/>
            <person name="Tamura T."/>
        </authorList>
    </citation>
    <scope>NUCLEOTIDE SEQUENCE [LARGE SCALE GENOMIC DNA]</scope>
    <source>
        <strain evidence="13 14">NBRC 107702</strain>
    </source>
</reference>
<comment type="similarity">
    <text evidence="1 9">Belongs to the peptidase S11 family.</text>
</comment>
<keyword evidence="2" id="KW-0732">Signal</keyword>
<dbReference type="GO" id="GO:0009252">
    <property type="term" value="P:peptidoglycan biosynthetic process"/>
    <property type="evidence" value="ECO:0007669"/>
    <property type="project" value="UniProtKB-KW"/>
</dbReference>
<dbReference type="GO" id="GO:0009002">
    <property type="term" value="F:serine-type D-Ala-D-Ala carboxypeptidase activity"/>
    <property type="evidence" value="ECO:0007669"/>
    <property type="project" value="InterPro"/>
</dbReference>
<keyword evidence="11" id="KW-0472">Membrane</keyword>
<dbReference type="InterPro" id="IPR001967">
    <property type="entry name" value="Peptidase_S11_N"/>
</dbReference>
<evidence type="ECO:0000313" key="13">
    <source>
        <dbReference type="EMBL" id="BCB78077.1"/>
    </source>
</evidence>
<keyword evidence="6" id="KW-0961">Cell wall biogenesis/degradation</keyword>
<evidence type="ECO:0000256" key="2">
    <source>
        <dbReference type="ARBA" id="ARBA00022729"/>
    </source>
</evidence>
<keyword evidence="5" id="KW-0573">Peptidoglycan synthesis</keyword>
<feature type="active site" description="Acyl-ester intermediate" evidence="7">
    <location>
        <position position="80"/>
    </location>
</feature>
<dbReference type="Gene3D" id="3.40.710.10">
    <property type="entry name" value="DD-peptidase/beta-lactamase superfamily"/>
    <property type="match status" value="1"/>
</dbReference>
<dbReference type="GO" id="GO:0006508">
    <property type="term" value="P:proteolysis"/>
    <property type="evidence" value="ECO:0007669"/>
    <property type="project" value="InterPro"/>
</dbReference>
<name>A0A6F8XWA9_9ACTN</name>
<evidence type="ECO:0000256" key="7">
    <source>
        <dbReference type="PIRSR" id="PIRSR618044-1"/>
    </source>
</evidence>
<sequence length="378" mass="39081">MPCPAIAVPAGARAARPKPPAPDQQQREVGGAELASAGLTIPAGAPVPAKLTATSWLVADLGSGAVLGACGAHEYATPASVQKLLLAATYMPKLDPARMVEVTHADMDYEPGSSAVGLVEGSQYSIKTLWLSLLLKSGNDAANVLARVGGGTSDFRAGVEAMNAEARRLGAHQTHAVTPSGLDGPGQFTSAYDMALIARACYARADFRRYTATDTALIPPQRNGAGGFQLNNDNGLLHRYPGMLGGKTGFTDLAGQTYVGVAERNGRRLVVTLLGAESAPIGSYGEVTTLMDWGFALPGDVSVGQLIEPENADASPGAQLTPVAGPAPGESETSTFSAKRIVLTAGIATLLVALVLLGWARRVRVRSAAGNRDQERED</sequence>
<evidence type="ECO:0000256" key="10">
    <source>
        <dbReference type="SAM" id="MobiDB-lite"/>
    </source>
</evidence>
<dbReference type="Pfam" id="PF00768">
    <property type="entry name" value="Peptidase_S11"/>
    <property type="match status" value="1"/>
</dbReference>
<feature type="domain" description="Peptidase S11 D-alanyl-D-alanine carboxypeptidase A N-terminal" evidence="12">
    <location>
        <begin position="48"/>
        <end position="277"/>
    </location>
</feature>
<dbReference type="SUPFAM" id="SSF56601">
    <property type="entry name" value="beta-lactamase/transpeptidase-like"/>
    <property type="match status" value="1"/>
</dbReference>
<dbReference type="InterPro" id="IPR018044">
    <property type="entry name" value="Peptidase_S11"/>
</dbReference>
<evidence type="ECO:0000256" key="11">
    <source>
        <dbReference type="SAM" id="Phobius"/>
    </source>
</evidence>
<keyword evidence="14" id="KW-1185">Reference proteome</keyword>
<keyword evidence="4" id="KW-0133">Cell shape</keyword>
<keyword evidence="11" id="KW-1133">Transmembrane helix</keyword>
<keyword evidence="13" id="KW-0645">Protease</keyword>
<organism evidence="13 14">
    <name type="scientific">Phytohabitans flavus</name>
    <dbReference type="NCBI Taxonomy" id="1076124"/>
    <lineage>
        <taxon>Bacteria</taxon>
        <taxon>Bacillati</taxon>
        <taxon>Actinomycetota</taxon>
        <taxon>Actinomycetes</taxon>
        <taxon>Micromonosporales</taxon>
        <taxon>Micromonosporaceae</taxon>
    </lineage>
</organism>
<evidence type="ECO:0000256" key="9">
    <source>
        <dbReference type="RuleBase" id="RU004016"/>
    </source>
</evidence>
<evidence type="ECO:0000259" key="12">
    <source>
        <dbReference type="Pfam" id="PF00768"/>
    </source>
</evidence>